<dbReference type="InterPro" id="IPR000086">
    <property type="entry name" value="NUDIX_hydrolase_dom"/>
</dbReference>
<dbReference type="PROSITE" id="PS51462">
    <property type="entry name" value="NUDIX"/>
    <property type="match status" value="1"/>
</dbReference>
<evidence type="ECO:0000256" key="2">
    <source>
        <dbReference type="ARBA" id="ARBA00022801"/>
    </source>
</evidence>
<reference evidence="5" key="2">
    <citation type="submission" date="2020-09" db="EMBL/GenBank/DDBJ databases">
        <authorList>
            <person name="Sun Q."/>
            <person name="Ohkuma M."/>
        </authorList>
    </citation>
    <scope>NUCLEOTIDE SEQUENCE</scope>
    <source>
        <strain evidence="5">JCM 4815</strain>
    </source>
</reference>
<dbReference type="Proteomes" id="UP000622166">
    <property type="component" value="Unassembled WGS sequence"/>
</dbReference>
<evidence type="ECO:0000313" key="5">
    <source>
        <dbReference type="EMBL" id="GGZ21036.1"/>
    </source>
</evidence>
<comment type="caution">
    <text evidence="5">The sequence shown here is derived from an EMBL/GenBank/DDBJ whole genome shotgun (WGS) entry which is preliminary data.</text>
</comment>
<name>A0A918PT24_9ACTN</name>
<dbReference type="AlphaFoldDB" id="A0A918PT24"/>
<reference evidence="5" key="1">
    <citation type="journal article" date="2014" name="Int. J. Syst. Evol. Microbiol.">
        <title>Complete genome sequence of Corynebacterium casei LMG S-19264T (=DSM 44701T), isolated from a smear-ripened cheese.</title>
        <authorList>
            <consortium name="US DOE Joint Genome Institute (JGI-PGF)"/>
            <person name="Walter F."/>
            <person name="Albersmeier A."/>
            <person name="Kalinowski J."/>
            <person name="Ruckert C."/>
        </authorList>
    </citation>
    <scope>NUCLEOTIDE SEQUENCE</scope>
    <source>
        <strain evidence="5">JCM 4815</strain>
    </source>
</reference>
<evidence type="ECO:0000259" key="4">
    <source>
        <dbReference type="PROSITE" id="PS51462"/>
    </source>
</evidence>
<comment type="cofactor">
    <cofactor evidence="1">
        <name>Mg(2+)</name>
        <dbReference type="ChEBI" id="CHEBI:18420"/>
    </cofactor>
</comment>
<gene>
    <name evidence="5" type="ORF">GCM10010365_46750</name>
</gene>
<dbReference type="PANTHER" id="PTHR43046">
    <property type="entry name" value="GDP-MANNOSE MANNOSYL HYDROLASE"/>
    <property type="match status" value="1"/>
</dbReference>
<dbReference type="GO" id="GO:0016787">
    <property type="term" value="F:hydrolase activity"/>
    <property type="evidence" value="ECO:0007669"/>
    <property type="project" value="UniProtKB-KW"/>
</dbReference>
<protein>
    <recommendedName>
        <fullName evidence="4">Nudix hydrolase domain-containing protein</fullName>
    </recommendedName>
</protein>
<feature type="domain" description="Nudix hydrolase" evidence="4">
    <location>
        <begin position="1"/>
        <end position="107"/>
    </location>
</feature>
<evidence type="ECO:0000313" key="6">
    <source>
        <dbReference type="Proteomes" id="UP000622166"/>
    </source>
</evidence>
<keyword evidence="3" id="KW-0460">Magnesium</keyword>
<dbReference type="RefSeq" id="WP_308436776.1">
    <property type="nucleotide sequence ID" value="NZ_BMVW01000009.1"/>
</dbReference>
<proteinExistence type="predicted"/>
<evidence type="ECO:0000256" key="3">
    <source>
        <dbReference type="ARBA" id="ARBA00022842"/>
    </source>
</evidence>
<dbReference type="InterPro" id="IPR015797">
    <property type="entry name" value="NUDIX_hydrolase-like_dom_sf"/>
</dbReference>
<dbReference type="EMBL" id="BMVW01000009">
    <property type="protein sequence ID" value="GGZ21036.1"/>
    <property type="molecule type" value="Genomic_DNA"/>
</dbReference>
<keyword evidence="2" id="KW-0378">Hydrolase</keyword>
<dbReference type="SUPFAM" id="SSF55811">
    <property type="entry name" value="Nudix"/>
    <property type="match status" value="1"/>
</dbReference>
<dbReference type="Pfam" id="PF00293">
    <property type="entry name" value="NUDIX"/>
    <property type="match status" value="1"/>
</dbReference>
<dbReference type="Gene3D" id="3.90.79.10">
    <property type="entry name" value="Nucleoside Triphosphate Pyrophosphohydrolase"/>
    <property type="match status" value="1"/>
</dbReference>
<sequence>MIVHGSDGVLLGWHRHRMWKLAGGTVELGRTFAQAAIRELRENTGLVASPATYTLLNRVGDVVRVTVPVLVARWADVPTQREEAIGSWRFWSLNALTNLLFVPTPST</sequence>
<accession>A0A918PT24</accession>
<organism evidence="5 6">
    <name type="scientific">Streptomyces poonensis</name>
    <dbReference type="NCBI Taxonomy" id="68255"/>
    <lineage>
        <taxon>Bacteria</taxon>
        <taxon>Bacillati</taxon>
        <taxon>Actinomycetota</taxon>
        <taxon>Actinomycetes</taxon>
        <taxon>Kitasatosporales</taxon>
        <taxon>Streptomycetaceae</taxon>
        <taxon>Streptomyces</taxon>
    </lineage>
</organism>
<dbReference type="PANTHER" id="PTHR43046:SF12">
    <property type="entry name" value="GDP-MANNOSE MANNOSYL HYDROLASE"/>
    <property type="match status" value="1"/>
</dbReference>
<keyword evidence="6" id="KW-1185">Reference proteome</keyword>
<evidence type="ECO:0000256" key="1">
    <source>
        <dbReference type="ARBA" id="ARBA00001946"/>
    </source>
</evidence>